<evidence type="ECO:0000256" key="1">
    <source>
        <dbReference type="ARBA" id="ARBA00009374"/>
    </source>
</evidence>
<feature type="domain" description="FLZ-type" evidence="6">
    <location>
        <begin position="286"/>
        <end position="330"/>
    </location>
</feature>
<feature type="region of interest" description="Disordered" evidence="5">
    <location>
        <begin position="122"/>
        <end position="144"/>
    </location>
</feature>
<evidence type="ECO:0000256" key="4">
    <source>
        <dbReference type="PROSITE-ProRule" id="PRU01131"/>
    </source>
</evidence>
<organism evidence="7 8">
    <name type="scientific">Gossypium barbadense</name>
    <name type="common">Sea Island cotton</name>
    <name type="synonym">Hibiscus barbadensis</name>
    <dbReference type="NCBI Taxonomy" id="3634"/>
    <lineage>
        <taxon>Eukaryota</taxon>
        <taxon>Viridiplantae</taxon>
        <taxon>Streptophyta</taxon>
        <taxon>Embryophyta</taxon>
        <taxon>Tracheophyta</taxon>
        <taxon>Spermatophyta</taxon>
        <taxon>Magnoliopsida</taxon>
        <taxon>eudicotyledons</taxon>
        <taxon>Gunneridae</taxon>
        <taxon>Pentapetalae</taxon>
        <taxon>rosids</taxon>
        <taxon>malvids</taxon>
        <taxon>Malvales</taxon>
        <taxon>Malvaceae</taxon>
        <taxon>Malvoideae</taxon>
        <taxon>Gossypium</taxon>
    </lineage>
</organism>
<reference evidence="7 8" key="1">
    <citation type="submission" date="2015-01" db="EMBL/GenBank/DDBJ databases">
        <title>Genome of allotetraploid Gossypium barbadense reveals genomic plasticity and fiber elongation in cotton evolution.</title>
        <authorList>
            <person name="Chen X."/>
            <person name="Liu X."/>
            <person name="Zhao B."/>
            <person name="Zheng H."/>
            <person name="Hu Y."/>
            <person name="Lu G."/>
            <person name="Yang C."/>
            <person name="Chen J."/>
            <person name="Shan C."/>
            <person name="Zhang L."/>
            <person name="Zhou Y."/>
            <person name="Wang L."/>
            <person name="Guo W."/>
            <person name="Bai Y."/>
            <person name="Ruan J."/>
            <person name="Shangguan X."/>
            <person name="Mao Y."/>
            <person name="Jiang J."/>
            <person name="Zhu Y."/>
            <person name="Lei J."/>
            <person name="Kang H."/>
            <person name="Chen S."/>
            <person name="He X."/>
            <person name="Wang R."/>
            <person name="Wang Y."/>
            <person name="Chen J."/>
            <person name="Wang L."/>
            <person name="Yu S."/>
            <person name="Wang B."/>
            <person name="Wei J."/>
            <person name="Song S."/>
            <person name="Lu X."/>
            <person name="Gao Z."/>
            <person name="Gu W."/>
            <person name="Deng X."/>
            <person name="Ma D."/>
            <person name="Wang S."/>
            <person name="Liang W."/>
            <person name="Fang L."/>
            <person name="Cai C."/>
            <person name="Zhu X."/>
            <person name="Zhou B."/>
            <person name="Zhang Y."/>
            <person name="Chen Z."/>
            <person name="Xu S."/>
            <person name="Zhu R."/>
            <person name="Wang S."/>
            <person name="Zhang T."/>
            <person name="Zhao G."/>
        </authorList>
    </citation>
    <scope>NUCLEOTIDE SEQUENCE [LARGE SCALE GENOMIC DNA]</scope>
    <source>
        <strain evidence="8">cv. Xinhai21</strain>
        <tissue evidence="7">Leaf</tissue>
    </source>
</reference>
<dbReference type="InterPro" id="IPR007650">
    <property type="entry name" value="Zf-FLZ_dom"/>
</dbReference>
<gene>
    <name evidence="7" type="ORF">GOBAR_AA05402</name>
</gene>
<keyword evidence="2" id="KW-0479">Metal-binding</keyword>
<dbReference type="Pfam" id="PF04570">
    <property type="entry name" value="zf-FLZ"/>
    <property type="match status" value="1"/>
</dbReference>
<dbReference type="EMBL" id="KZ663186">
    <property type="protein sequence ID" value="PPS15167.1"/>
    <property type="molecule type" value="Genomic_DNA"/>
</dbReference>
<evidence type="ECO:0000256" key="2">
    <source>
        <dbReference type="ARBA" id="ARBA00022723"/>
    </source>
</evidence>
<keyword evidence="3" id="KW-0863">Zinc-finger</keyword>
<dbReference type="PANTHER" id="PTHR46443">
    <property type="entry name" value="FCS-LIKE ZINC FINGER 8"/>
    <property type="match status" value="1"/>
</dbReference>
<proteinExistence type="inferred from homology"/>
<dbReference type="PANTHER" id="PTHR46443:SF3">
    <property type="entry name" value="PROTEIN MARD1"/>
    <property type="match status" value="1"/>
</dbReference>
<dbReference type="OrthoDB" id="1902692at2759"/>
<dbReference type="PROSITE" id="PS51795">
    <property type="entry name" value="ZF_FLZ"/>
    <property type="match status" value="1"/>
</dbReference>
<comment type="similarity">
    <text evidence="1">Belongs to the FLZ family.</text>
</comment>
<name>A0A2P5YHT9_GOSBA</name>
<sequence>MAEQFFVPALDHVLCMRVIMMGIDSSRPAIHGGVSDINHFQVGMLRNRSRAVTSKQTLMADHSSQASPAQNCTKPNPSFFDSPRFKAFTSKAFPDTESLKSPTSILDNKPFFPFGNPFALDRNHPKSSKPFSPNNTHTSPANSEPKGIALAIVDTFLNNNQTEDKSCCEASNKKKVLFGTELRVQIPPILPPSLVSPTTSPTDFGIKTRNSHLTPAFASPNYGIHMKDSPRVFNGCLPVREMELSEDYTCVISHGPNPRTTHIFDNCVVENYCSVLDNKPKPAPESFLSFCHTCKKNLQQKIDIYIYRGEKAFCSQECRQQEMLLDGDEN</sequence>
<evidence type="ECO:0000256" key="5">
    <source>
        <dbReference type="SAM" id="MobiDB-lite"/>
    </source>
</evidence>
<dbReference type="Proteomes" id="UP000239757">
    <property type="component" value="Unassembled WGS sequence"/>
</dbReference>
<feature type="compositionally biased region" description="Polar residues" evidence="5">
    <location>
        <begin position="129"/>
        <end position="142"/>
    </location>
</feature>
<accession>A0A2P5YHT9</accession>
<protein>
    <recommendedName>
        <fullName evidence="6">FLZ-type domain-containing protein</fullName>
    </recommendedName>
</protein>
<dbReference type="AlphaFoldDB" id="A0A2P5YHT9"/>
<keyword evidence="3" id="KW-0862">Zinc</keyword>
<dbReference type="InterPro" id="IPR044593">
    <property type="entry name" value="FLZ8/MARD1"/>
</dbReference>
<evidence type="ECO:0000259" key="6">
    <source>
        <dbReference type="PROSITE" id="PS51795"/>
    </source>
</evidence>
<evidence type="ECO:0000256" key="3">
    <source>
        <dbReference type="ARBA" id="ARBA00022771"/>
    </source>
</evidence>
<evidence type="ECO:0000313" key="7">
    <source>
        <dbReference type="EMBL" id="PPS15167.1"/>
    </source>
</evidence>
<dbReference type="GO" id="GO:0008270">
    <property type="term" value="F:zinc ion binding"/>
    <property type="evidence" value="ECO:0007669"/>
    <property type="project" value="UniProtKB-KW"/>
</dbReference>
<evidence type="ECO:0000313" key="8">
    <source>
        <dbReference type="Proteomes" id="UP000239757"/>
    </source>
</evidence>
<feature type="zinc finger region" description="FLZ-type" evidence="4">
    <location>
        <begin position="286"/>
        <end position="330"/>
    </location>
</feature>